<keyword evidence="2" id="KW-1185">Reference proteome</keyword>
<proteinExistence type="predicted"/>
<protein>
    <submittedName>
        <fullName evidence="1">Uncharacterized protein</fullName>
    </submittedName>
</protein>
<dbReference type="OrthoDB" id="290017at2759"/>
<accession>A0A8S1XAV9</accession>
<name>A0A8S1XAV9_PAROT</name>
<gene>
    <name evidence="1" type="ORF">POCTA_138.1.T1150149</name>
</gene>
<reference evidence="1" key="1">
    <citation type="submission" date="2021-01" db="EMBL/GenBank/DDBJ databases">
        <authorList>
            <consortium name="Genoscope - CEA"/>
            <person name="William W."/>
        </authorList>
    </citation>
    <scope>NUCLEOTIDE SEQUENCE</scope>
</reference>
<dbReference type="Proteomes" id="UP000683925">
    <property type="component" value="Unassembled WGS sequence"/>
</dbReference>
<dbReference type="EMBL" id="CAJJDP010000115">
    <property type="protein sequence ID" value="CAD8197921.1"/>
    <property type="molecule type" value="Genomic_DNA"/>
</dbReference>
<sequence>MTQLQKMDSRLVSEFENDMKGSQNAIRNAQCHKIFQGRGKKYMKIKQDTKQQLYCMVQKQGMKIKDAALKLGIKYATAKTIIFHQRQKRKAKRECGERMCGYTRRYGQRSSRLKIISIIGSEVVHQQDYNL</sequence>
<dbReference type="AlphaFoldDB" id="A0A8S1XAV9"/>
<comment type="caution">
    <text evidence="1">The sequence shown here is derived from an EMBL/GenBank/DDBJ whole genome shotgun (WGS) entry which is preliminary data.</text>
</comment>
<evidence type="ECO:0000313" key="1">
    <source>
        <dbReference type="EMBL" id="CAD8197921.1"/>
    </source>
</evidence>
<evidence type="ECO:0000313" key="2">
    <source>
        <dbReference type="Proteomes" id="UP000683925"/>
    </source>
</evidence>
<dbReference type="OMA" id="KQQLYCM"/>
<organism evidence="1 2">
    <name type="scientific">Paramecium octaurelia</name>
    <dbReference type="NCBI Taxonomy" id="43137"/>
    <lineage>
        <taxon>Eukaryota</taxon>
        <taxon>Sar</taxon>
        <taxon>Alveolata</taxon>
        <taxon>Ciliophora</taxon>
        <taxon>Intramacronucleata</taxon>
        <taxon>Oligohymenophorea</taxon>
        <taxon>Peniculida</taxon>
        <taxon>Parameciidae</taxon>
        <taxon>Paramecium</taxon>
    </lineage>
</organism>